<evidence type="ECO:0000256" key="1">
    <source>
        <dbReference type="SAM" id="SignalP"/>
    </source>
</evidence>
<sequence length="102" mass="11191">MKLYLFTLLFILFASAAEICSGLSWPFAKAVRGYQGVNSYYGVGGGYYSDAQNGDGHYGRDRRGNNRRSGRTFGDIARVVNPQPYAFVGARPFPGQPFNPIG</sequence>
<name>A0A811TZX2_CERCA</name>
<keyword evidence="3" id="KW-1185">Reference proteome</keyword>
<feature type="chain" id="PRO_5032870412" evidence="1">
    <location>
        <begin position="17"/>
        <end position="102"/>
    </location>
</feature>
<protein>
    <submittedName>
        <fullName evidence="2">(Mediterranean fruit fly) hypothetical protein</fullName>
    </submittedName>
</protein>
<dbReference type="Proteomes" id="UP000606786">
    <property type="component" value="Unassembled WGS sequence"/>
</dbReference>
<dbReference type="AlphaFoldDB" id="A0A811TZX2"/>
<accession>A0A811TZX2</accession>
<proteinExistence type="predicted"/>
<comment type="caution">
    <text evidence="2">The sequence shown here is derived from an EMBL/GenBank/DDBJ whole genome shotgun (WGS) entry which is preliminary data.</text>
</comment>
<dbReference type="OrthoDB" id="8057160at2759"/>
<evidence type="ECO:0000313" key="2">
    <source>
        <dbReference type="EMBL" id="CAD6992342.1"/>
    </source>
</evidence>
<dbReference type="EMBL" id="CAJHJT010000001">
    <property type="protein sequence ID" value="CAD6992342.1"/>
    <property type="molecule type" value="Genomic_DNA"/>
</dbReference>
<evidence type="ECO:0000313" key="3">
    <source>
        <dbReference type="Proteomes" id="UP000606786"/>
    </source>
</evidence>
<reference evidence="2" key="1">
    <citation type="submission" date="2020-11" db="EMBL/GenBank/DDBJ databases">
        <authorList>
            <person name="Whitehead M."/>
        </authorList>
    </citation>
    <scope>NUCLEOTIDE SEQUENCE</scope>
    <source>
        <strain evidence="2">EGII</strain>
    </source>
</reference>
<gene>
    <name evidence="2" type="ORF">CCAP1982_LOCUS1206</name>
</gene>
<feature type="signal peptide" evidence="1">
    <location>
        <begin position="1"/>
        <end position="16"/>
    </location>
</feature>
<organism evidence="2 3">
    <name type="scientific">Ceratitis capitata</name>
    <name type="common">Mediterranean fruit fly</name>
    <name type="synonym">Tephritis capitata</name>
    <dbReference type="NCBI Taxonomy" id="7213"/>
    <lineage>
        <taxon>Eukaryota</taxon>
        <taxon>Metazoa</taxon>
        <taxon>Ecdysozoa</taxon>
        <taxon>Arthropoda</taxon>
        <taxon>Hexapoda</taxon>
        <taxon>Insecta</taxon>
        <taxon>Pterygota</taxon>
        <taxon>Neoptera</taxon>
        <taxon>Endopterygota</taxon>
        <taxon>Diptera</taxon>
        <taxon>Brachycera</taxon>
        <taxon>Muscomorpha</taxon>
        <taxon>Tephritoidea</taxon>
        <taxon>Tephritidae</taxon>
        <taxon>Ceratitis</taxon>
        <taxon>Ceratitis</taxon>
    </lineage>
</organism>
<keyword evidence="1" id="KW-0732">Signal</keyword>